<reference evidence="3 4" key="1">
    <citation type="submission" date="2024-07" db="EMBL/GenBank/DDBJ databases">
        <title>Section-level genome sequencing and comparative genomics of Aspergillus sections Usti and Cavernicolus.</title>
        <authorList>
            <consortium name="Lawrence Berkeley National Laboratory"/>
            <person name="Nybo J.L."/>
            <person name="Vesth T.C."/>
            <person name="Theobald S."/>
            <person name="Frisvad J.C."/>
            <person name="Larsen T.O."/>
            <person name="Kjaerboelling I."/>
            <person name="Rothschild-Mancinelli K."/>
            <person name="Lyhne E.K."/>
            <person name="Kogle M.E."/>
            <person name="Barry K."/>
            <person name="Clum A."/>
            <person name="Na H."/>
            <person name="Ledsgaard L."/>
            <person name="Lin J."/>
            <person name="Lipzen A."/>
            <person name="Kuo A."/>
            <person name="Riley R."/>
            <person name="Mondo S."/>
            <person name="LaButti K."/>
            <person name="Haridas S."/>
            <person name="Pangalinan J."/>
            <person name="Salamov A.A."/>
            <person name="Simmons B.A."/>
            <person name="Magnuson J.K."/>
            <person name="Chen J."/>
            <person name="Drula E."/>
            <person name="Henrissat B."/>
            <person name="Wiebenga A."/>
            <person name="Lubbers R.J."/>
            <person name="Gomes A.C."/>
            <person name="Makela M.R."/>
            <person name="Stajich J."/>
            <person name="Grigoriev I.V."/>
            <person name="Mortensen U.H."/>
            <person name="De vries R.P."/>
            <person name="Baker S.E."/>
            <person name="Andersen M.R."/>
        </authorList>
    </citation>
    <scope>NUCLEOTIDE SEQUENCE [LARGE SCALE GENOMIC DNA]</scope>
    <source>
        <strain evidence="3 4">CBS 600.67</strain>
    </source>
</reference>
<organism evidence="3 4">
    <name type="scientific">Aspergillus cavernicola</name>
    <dbReference type="NCBI Taxonomy" id="176166"/>
    <lineage>
        <taxon>Eukaryota</taxon>
        <taxon>Fungi</taxon>
        <taxon>Dikarya</taxon>
        <taxon>Ascomycota</taxon>
        <taxon>Pezizomycotina</taxon>
        <taxon>Eurotiomycetes</taxon>
        <taxon>Eurotiomycetidae</taxon>
        <taxon>Eurotiales</taxon>
        <taxon>Aspergillaceae</taxon>
        <taxon>Aspergillus</taxon>
        <taxon>Aspergillus subgen. Nidulantes</taxon>
    </lineage>
</organism>
<proteinExistence type="predicted"/>
<keyword evidence="2" id="KW-0812">Transmembrane</keyword>
<feature type="region of interest" description="Disordered" evidence="1">
    <location>
        <begin position="247"/>
        <end position="299"/>
    </location>
</feature>
<feature type="transmembrane region" description="Helical" evidence="2">
    <location>
        <begin position="70"/>
        <end position="87"/>
    </location>
</feature>
<evidence type="ECO:0000313" key="3">
    <source>
        <dbReference type="EMBL" id="KAL2825831.1"/>
    </source>
</evidence>
<feature type="transmembrane region" description="Helical" evidence="2">
    <location>
        <begin position="35"/>
        <end position="58"/>
    </location>
</feature>
<dbReference type="PANTHER" id="PTHR35179:SF1">
    <property type="entry name" value="INTEGRAL MEMBRANE PROTEIN"/>
    <property type="match status" value="1"/>
</dbReference>
<evidence type="ECO:0008006" key="5">
    <source>
        <dbReference type="Google" id="ProtNLM"/>
    </source>
</evidence>
<feature type="compositionally biased region" description="Polar residues" evidence="1">
    <location>
        <begin position="250"/>
        <end position="274"/>
    </location>
</feature>
<keyword evidence="2" id="KW-1133">Transmembrane helix</keyword>
<gene>
    <name evidence="3" type="ORF">BDW59DRAFT_161497</name>
</gene>
<feature type="transmembrane region" description="Helical" evidence="2">
    <location>
        <begin position="185"/>
        <end position="206"/>
    </location>
</feature>
<keyword evidence="4" id="KW-1185">Reference proteome</keyword>
<feature type="transmembrane region" description="Helical" evidence="2">
    <location>
        <begin position="152"/>
        <end position="173"/>
    </location>
</feature>
<feature type="region of interest" description="Disordered" evidence="1">
    <location>
        <begin position="330"/>
        <end position="353"/>
    </location>
</feature>
<feature type="transmembrane region" description="Helical" evidence="2">
    <location>
        <begin position="6"/>
        <end position="23"/>
    </location>
</feature>
<evidence type="ECO:0000256" key="2">
    <source>
        <dbReference type="SAM" id="Phobius"/>
    </source>
</evidence>
<dbReference type="Proteomes" id="UP001610335">
    <property type="component" value="Unassembled WGS sequence"/>
</dbReference>
<evidence type="ECO:0000313" key="4">
    <source>
        <dbReference type="Proteomes" id="UP001610335"/>
    </source>
</evidence>
<feature type="compositionally biased region" description="Basic and acidic residues" evidence="1">
    <location>
        <begin position="278"/>
        <end position="295"/>
    </location>
</feature>
<name>A0ABR4IDL3_9EURO</name>
<dbReference type="EMBL" id="JBFXLS010000034">
    <property type="protein sequence ID" value="KAL2825831.1"/>
    <property type="molecule type" value="Genomic_DNA"/>
</dbReference>
<accession>A0ABR4IDL3</accession>
<sequence length="353" mass="40180">MDVSVFFFGLFLGFFIFTMEGVVRQTIQIYKRTHNFVQIYLSMIWIESAVNLIFATTTRLQLDGVIKPTLAYYVITVILWAIQTQLLSQIIANRIALIMMSRRKSLRLRWILFAGIGVINIAVACIWIPGHLEGASYFQRHLNFIFENVEKSFFLIVDLGLNLYFLYLVRYRLIADGLNKYWTLYKFNIGFVAISTTMDALLLGLLSLPNQYAYVQFAPVTYTVKLYLELKMAQLISKVVRRSMNRVDDSSTSQHQTGSNRAPLSQTYRNSTIAKKSAVRENYDNYDPETHEMKSHVSGGYRDLEGGRGGLRGHEHGQGQGIVKTITTVVETESREASSEGSREGSSSREGAR</sequence>
<feature type="transmembrane region" description="Helical" evidence="2">
    <location>
        <begin position="108"/>
        <end position="132"/>
    </location>
</feature>
<feature type="compositionally biased region" description="Basic and acidic residues" evidence="1">
    <location>
        <begin position="332"/>
        <end position="353"/>
    </location>
</feature>
<protein>
    <recommendedName>
        <fullName evidence="5">Integral membrane protein</fullName>
    </recommendedName>
</protein>
<dbReference type="PANTHER" id="PTHR35179">
    <property type="entry name" value="PROTEIN CBG02620"/>
    <property type="match status" value="1"/>
</dbReference>
<keyword evidence="2" id="KW-0472">Membrane</keyword>
<comment type="caution">
    <text evidence="3">The sequence shown here is derived from an EMBL/GenBank/DDBJ whole genome shotgun (WGS) entry which is preliminary data.</text>
</comment>
<evidence type="ECO:0000256" key="1">
    <source>
        <dbReference type="SAM" id="MobiDB-lite"/>
    </source>
</evidence>